<protein>
    <submittedName>
        <fullName evidence="2">Uncharacterized protein</fullName>
    </submittedName>
</protein>
<dbReference type="KEGG" id="epa:114576322"/>
<dbReference type="RefSeq" id="XP_028518550.1">
    <property type="nucleotide sequence ID" value="XM_028662749.1"/>
</dbReference>
<dbReference type="EnsemblMetazoa" id="XM_028662749.1">
    <property type="protein sequence ID" value="XP_028518550.1"/>
    <property type="gene ID" value="LOC114576322"/>
</dbReference>
<proteinExistence type="predicted"/>
<name>A0A913YSU6_EXADI</name>
<dbReference type="Proteomes" id="UP000887567">
    <property type="component" value="Unplaced"/>
</dbReference>
<keyword evidence="3" id="KW-1185">Reference proteome</keyword>
<dbReference type="AlphaFoldDB" id="A0A913YSU6"/>
<organism evidence="2 3">
    <name type="scientific">Exaiptasia diaphana</name>
    <name type="common">Tropical sea anemone</name>
    <name type="synonym">Aiptasia pulchella</name>
    <dbReference type="NCBI Taxonomy" id="2652724"/>
    <lineage>
        <taxon>Eukaryota</taxon>
        <taxon>Metazoa</taxon>
        <taxon>Cnidaria</taxon>
        <taxon>Anthozoa</taxon>
        <taxon>Hexacorallia</taxon>
        <taxon>Actiniaria</taxon>
        <taxon>Aiptasiidae</taxon>
        <taxon>Exaiptasia</taxon>
    </lineage>
</organism>
<evidence type="ECO:0000256" key="1">
    <source>
        <dbReference type="SAM" id="SignalP"/>
    </source>
</evidence>
<feature type="signal peptide" evidence="1">
    <location>
        <begin position="1"/>
        <end position="27"/>
    </location>
</feature>
<sequence length="103" mass="11861">MVLDYTIVCITKLFRIWLILIPGIAKGKTPLVNSSINCSLIAYLSNHLFLEVPGWPVFSCIQSKILHIFLHLRHQSHMAYCFLVFCTLLCISHFKLCKLLREA</sequence>
<accession>A0A913YSU6</accession>
<evidence type="ECO:0000313" key="3">
    <source>
        <dbReference type="Proteomes" id="UP000887567"/>
    </source>
</evidence>
<reference evidence="2" key="1">
    <citation type="submission" date="2022-11" db="UniProtKB">
        <authorList>
            <consortium name="EnsemblMetazoa"/>
        </authorList>
    </citation>
    <scope>IDENTIFICATION</scope>
</reference>
<keyword evidence="1" id="KW-0732">Signal</keyword>
<feature type="chain" id="PRO_5037410163" evidence="1">
    <location>
        <begin position="28"/>
        <end position="103"/>
    </location>
</feature>
<dbReference type="GeneID" id="114576322"/>
<evidence type="ECO:0000313" key="2">
    <source>
        <dbReference type="EnsemblMetazoa" id="XP_028518550.1"/>
    </source>
</evidence>